<sequence length="167" mass="19310">MKKTLSALLTVSVLIILFIGFVIVAVVSQMQGSEEKRKDFIELLDKTNYYFVGEVRLIEKIHKGVGFICLEKHEFNETGEKQLVFNNNIVSMLNDKGYVVQLGQISFRSKDNKELNVKVGDIVKYNFDNSGLYQVFRNDTLIYEDHAIIDNPTLQKRFLQFFQNSCK</sequence>
<reference evidence="2 3" key="1">
    <citation type="submission" date="2018-03" db="EMBL/GenBank/DDBJ databases">
        <title>Genomic Encyclopedia of Archaeal and Bacterial Type Strains, Phase II (KMG-II): from individual species to whole genera.</title>
        <authorList>
            <person name="Goeker M."/>
        </authorList>
    </citation>
    <scope>NUCLEOTIDE SEQUENCE [LARGE SCALE GENOMIC DNA]</scope>
    <source>
        <strain evidence="2 3">DSM 25027</strain>
    </source>
</reference>
<dbReference type="AlphaFoldDB" id="A0A2T0MJJ0"/>
<keyword evidence="1" id="KW-0812">Transmembrane</keyword>
<evidence type="ECO:0000313" key="2">
    <source>
        <dbReference type="EMBL" id="PRX57729.1"/>
    </source>
</evidence>
<name>A0A2T0MJJ0_9FLAO</name>
<evidence type="ECO:0000256" key="1">
    <source>
        <dbReference type="SAM" id="Phobius"/>
    </source>
</evidence>
<feature type="transmembrane region" description="Helical" evidence="1">
    <location>
        <begin position="6"/>
        <end position="28"/>
    </location>
</feature>
<dbReference type="EMBL" id="PVYX01000001">
    <property type="protein sequence ID" value="PRX57729.1"/>
    <property type="molecule type" value="Genomic_DNA"/>
</dbReference>
<dbReference type="RefSeq" id="WP_106144603.1">
    <property type="nucleotide sequence ID" value="NZ_PVYX01000001.1"/>
</dbReference>
<gene>
    <name evidence="2" type="ORF">CLV81_1739</name>
</gene>
<organism evidence="2 3">
    <name type="scientific">Flagellimonas meridianipacifica</name>
    <dbReference type="NCBI Taxonomy" id="1080225"/>
    <lineage>
        <taxon>Bacteria</taxon>
        <taxon>Pseudomonadati</taxon>
        <taxon>Bacteroidota</taxon>
        <taxon>Flavobacteriia</taxon>
        <taxon>Flavobacteriales</taxon>
        <taxon>Flavobacteriaceae</taxon>
        <taxon>Flagellimonas</taxon>
    </lineage>
</organism>
<evidence type="ECO:0000313" key="3">
    <source>
        <dbReference type="Proteomes" id="UP000237640"/>
    </source>
</evidence>
<proteinExistence type="predicted"/>
<keyword evidence="1" id="KW-1133">Transmembrane helix</keyword>
<protein>
    <submittedName>
        <fullName evidence="2">Uncharacterized protein</fullName>
    </submittedName>
</protein>
<keyword evidence="3" id="KW-1185">Reference proteome</keyword>
<dbReference type="OrthoDB" id="9854410at2"/>
<dbReference type="Proteomes" id="UP000237640">
    <property type="component" value="Unassembled WGS sequence"/>
</dbReference>
<comment type="caution">
    <text evidence="2">The sequence shown here is derived from an EMBL/GenBank/DDBJ whole genome shotgun (WGS) entry which is preliminary data.</text>
</comment>
<keyword evidence="1" id="KW-0472">Membrane</keyword>
<accession>A0A2T0MJJ0</accession>